<name>C1BQ14_CALRO</name>
<dbReference type="EMBL" id="BT076693">
    <property type="protein sequence ID" value="ACO11117.1"/>
    <property type="molecule type" value="mRNA"/>
</dbReference>
<dbReference type="PANTHER" id="PTHR31905">
    <property type="entry name" value="COILED-COIL DOMAIN-CONTAINING PROTEIN 58"/>
    <property type="match status" value="1"/>
</dbReference>
<evidence type="ECO:0000313" key="4">
    <source>
        <dbReference type="EMBL" id="ACO11117.1"/>
    </source>
</evidence>
<dbReference type="Pfam" id="PF09774">
    <property type="entry name" value="MIX23"/>
    <property type="match status" value="1"/>
</dbReference>
<proteinExistence type="evidence at transcript level"/>
<protein>
    <recommendedName>
        <fullName evidence="2">Protein MIX23</fullName>
    </recommendedName>
    <alternativeName>
        <fullName evidence="3">Coiled-coil domain-containing protein 58</fullName>
    </alternativeName>
</protein>
<dbReference type="AlphaFoldDB" id="C1BQ14"/>
<gene>
    <name evidence="4" type="primary">CCD58</name>
</gene>
<sequence>MADPILICEDVTHFGKTLKEMRTLDDKIIYVLNNSLPTVSFTRDKAELTSQCINLSEQVNKTFDSRRRLISNCVEITQKKLDEASESDVKRGLRLKMHLIKNEISVEDVIQHRTKTVLHERCRDYVNVSL</sequence>
<comment type="similarity">
    <text evidence="1">Belongs to the MIX23 family.</text>
</comment>
<dbReference type="GO" id="GO:0005758">
    <property type="term" value="C:mitochondrial intermembrane space"/>
    <property type="evidence" value="ECO:0007669"/>
    <property type="project" value="InterPro"/>
</dbReference>
<organism evidence="4">
    <name type="scientific">Caligus rogercresseyi</name>
    <name type="common">Sea louse</name>
    <dbReference type="NCBI Taxonomy" id="217165"/>
    <lineage>
        <taxon>Eukaryota</taxon>
        <taxon>Metazoa</taxon>
        <taxon>Ecdysozoa</taxon>
        <taxon>Arthropoda</taxon>
        <taxon>Crustacea</taxon>
        <taxon>Multicrustacea</taxon>
        <taxon>Hexanauplia</taxon>
        <taxon>Copepoda</taxon>
        <taxon>Siphonostomatoida</taxon>
        <taxon>Caligidae</taxon>
        <taxon>Caligus</taxon>
    </lineage>
</organism>
<accession>C1BQ14</accession>
<evidence type="ECO:0000256" key="1">
    <source>
        <dbReference type="ARBA" id="ARBA00024204"/>
    </source>
</evidence>
<dbReference type="InterPro" id="IPR019171">
    <property type="entry name" value="MIX23"/>
</dbReference>
<evidence type="ECO:0000256" key="3">
    <source>
        <dbReference type="ARBA" id="ARBA00030733"/>
    </source>
</evidence>
<reference evidence="4" key="1">
    <citation type="submission" date="2009-03" db="EMBL/GenBank/DDBJ databases">
        <title>Caligus rogercresseyi ESTs and full-length cDNAs.</title>
        <authorList>
            <person name="Yasuike M."/>
            <person name="von Schalburg K."/>
            <person name="Cooper G."/>
            <person name="Leong J."/>
            <person name="Jones S.R.M."/>
            <person name="Koop B.F."/>
        </authorList>
    </citation>
    <scope>NUCLEOTIDE SEQUENCE</scope>
    <source>
        <tissue evidence="4">Whole tissue</tissue>
    </source>
</reference>
<dbReference type="PANTHER" id="PTHR31905:SF2">
    <property type="entry name" value="PROTEIN MIX23"/>
    <property type="match status" value="1"/>
</dbReference>
<evidence type="ECO:0000256" key="2">
    <source>
        <dbReference type="ARBA" id="ARBA00024228"/>
    </source>
</evidence>